<protein>
    <submittedName>
        <fullName evidence="2">Uncharacterized protein</fullName>
    </submittedName>
</protein>
<dbReference type="PANTHER" id="PTHR46955:SF3">
    <property type="entry name" value="G_PROTEIN_RECEP_F1_2 DOMAIN-CONTAINING PROTEIN"/>
    <property type="match status" value="1"/>
</dbReference>
<dbReference type="Proteomes" id="UP001196413">
    <property type="component" value="Unassembled WGS sequence"/>
</dbReference>
<evidence type="ECO:0000313" key="3">
    <source>
        <dbReference type="Proteomes" id="UP001196413"/>
    </source>
</evidence>
<evidence type="ECO:0000256" key="1">
    <source>
        <dbReference type="SAM" id="Phobius"/>
    </source>
</evidence>
<gene>
    <name evidence="2" type="ORF">KIN20_024789</name>
</gene>
<dbReference type="AlphaFoldDB" id="A0AAD5N8J8"/>
<sequence>MAVKALSVPIAFRKLSSNSYASCCLLLGSLLGALDIVLEFSLLKFNRVPGCGSLGCFLTNKFRYYWGISNMVN</sequence>
<evidence type="ECO:0000313" key="2">
    <source>
        <dbReference type="EMBL" id="KAJ1364657.1"/>
    </source>
</evidence>
<feature type="transmembrane region" description="Helical" evidence="1">
    <location>
        <begin position="19"/>
        <end position="38"/>
    </location>
</feature>
<name>A0AAD5N8J8_PARTN</name>
<dbReference type="PANTHER" id="PTHR46955">
    <property type="entry name" value="PROTEIN CBG01349-RELATED"/>
    <property type="match status" value="1"/>
</dbReference>
<comment type="caution">
    <text evidence="2">The sequence shown here is derived from an EMBL/GenBank/DDBJ whole genome shotgun (WGS) entry which is preliminary data.</text>
</comment>
<dbReference type="InterPro" id="IPR052322">
    <property type="entry name" value="Mito_rRNA_Mtase_NSUN4"/>
</dbReference>
<keyword evidence="1" id="KW-0812">Transmembrane</keyword>
<keyword evidence="3" id="KW-1185">Reference proteome</keyword>
<reference evidence="2" key="1">
    <citation type="submission" date="2021-06" db="EMBL/GenBank/DDBJ databases">
        <title>Parelaphostrongylus tenuis whole genome reference sequence.</title>
        <authorList>
            <person name="Garwood T.J."/>
            <person name="Larsen P.A."/>
            <person name="Fountain-Jones N.M."/>
            <person name="Garbe J.R."/>
            <person name="Macchietto M.G."/>
            <person name="Kania S.A."/>
            <person name="Gerhold R.W."/>
            <person name="Richards J.E."/>
            <person name="Wolf T.M."/>
        </authorList>
    </citation>
    <scope>NUCLEOTIDE SEQUENCE</scope>
    <source>
        <strain evidence="2">MNPRO001-30</strain>
        <tissue evidence="2">Meninges</tissue>
    </source>
</reference>
<keyword evidence="1" id="KW-1133">Transmembrane helix</keyword>
<organism evidence="2 3">
    <name type="scientific">Parelaphostrongylus tenuis</name>
    <name type="common">Meningeal worm</name>
    <dbReference type="NCBI Taxonomy" id="148309"/>
    <lineage>
        <taxon>Eukaryota</taxon>
        <taxon>Metazoa</taxon>
        <taxon>Ecdysozoa</taxon>
        <taxon>Nematoda</taxon>
        <taxon>Chromadorea</taxon>
        <taxon>Rhabditida</taxon>
        <taxon>Rhabditina</taxon>
        <taxon>Rhabditomorpha</taxon>
        <taxon>Strongyloidea</taxon>
        <taxon>Metastrongylidae</taxon>
        <taxon>Parelaphostrongylus</taxon>
    </lineage>
</organism>
<dbReference type="EMBL" id="JAHQIW010005020">
    <property type="protein sequence ID" value="KAJ1364657.1"/>
    <property type="molecule type" value="Genomic_DNA"/>
</dbReference>
<keyword evidence="1" id="KW-0472">Membrane</keyword>
<proteinExistence type="predicted"/>
<accession>A0AAD5N8J8</accession>